<dbReference type="Pfam" id="PF01513">
    <property type="entry name" value="NAD_kinase"/>
    <property type="match status" value="1"/>
</dbReference>
<keyword evidence="8" id="KW-1185">Reference proteome</keyword>
<evidence type="ECO:0000313" key="8">
    <source>
        <dbReference type="Proteomes" id="UP000437736"/>
    </source>
</evidence>
<dbReference type="PANTHER" id="PTHR20275:SF0">
    <property type="entry name" value="NAD KINASE"/>
    <property type="match status" value="1"/>
</dbReference>
<comment type="catalytic activity">
    <reaction evidence="5 6">
        <text>NAD(+) + ATP = ADP + NADP(+) + H(+)</text>
        <dbReference type="Rhea" id="RHEA:18629"/>
        <dbReference type="ChEBI" id="CHEBI:15378"/>
        <dbReference type="ChEBI" id="CHEBI:30616"/>
        <dbReference type="ChEBI" id="CHEBI:57540"/>
        <dbReference type="ChEBI" id="CHEBI:58349"/>
        <dbReference type="ChEBI" id="CHEBI:456216"/>
        <dbReference type="EC" id="2.7.1.23"/>
    </reaction>
</comment>
<evidence type="ECO:0000256" key="4">
    <source>
        <dbReference type="ARBA" id="ARBA00023027"/>
    </source>
</evidence>
<dbReference type="InterPro" id="IPR017438">
    <property type="entry name" value="ATP-NAD_kinase_N"/>
</dbReference>
<feature type="binding site" evidence="6">
    <location>
        <position position="168"/>
    </location>
    <ligand>
        <name>NAD(+)</name>
        <dbReference type="ChEBI" id="CHEBI:57540"/>
    </ligand>
</feature>
<feature type="binding site" evidence="6">
    <location>
        <begin position="179"/>
        <end position="184"/>
    </location>
    <ligand>
        <name>NAD(+)</name>
        <dbReference type="ChEBI" id="CHEBI:57540"/>
    </ligand>
</feature>
<feature type="binding site" evidence="6">
    <location>
        <begin position="62"/>
        <end position="63"/>
    </location>
    <ligand>
        <name>NAD(+)</name>
        <dbReference type="ChEBI" id="CHEBI:57540"/>
    </ligand>
</feature>
<dbReference type="Pfam" id="PF20143">
    <property type="entry name" value="NAD_kinase_C"/>
    <property type="match status" value="1"/>
</dbReference>
<feature type="active site" description="Proton acceptor" evidence="6">
    <location>
        <position position="62"/>
    </location>
</feature>
<feature type="binding site" evidence="6">
    <location>
        <begin position="138"/>
        <end position="139"/>
    </location>
    <ligand>
        <name>NAD(+)</name>
        <dbReference type="ChEBI" id="CHEBI:57540"/>
    </ligand>
</feature>
<evidence type="ECO:0000256" key="1">
    <source>
        <dbReference type="ARBA" id="ARBA00022679"/>
    </source>
</evidence>
<keyword evidence="2 6" id="KW-0418">Kinase</keyword>
<keyword evidence="6" id="KW-0547">Nucleotide-binding</keyword>
<dbReference type="Gene3D" id="3.40.50.10330">
    <property type="entry name" value="Probable inorganic polyphosphate/atp-NAD kinase, domain 1"/>
    <property type="match status" value="1"/>
</dbReference>
<dbReference type="EMBL" id="WJHE01000328">
    <property type="protein sequence ID" value="MST32552.1"/>
    <property type="molecule type" value="Genomic_DNA"/>
</dbReference>
<feature type="binding site" evidence="6">
    <location>
        <position position="149"/>
    </location>
    <ligand>
        <name>NAD(+)</name>
        <dbReference type="ChEBI" id="CHEBI:57540"/>
    </ligand>
</feature>
<evidence type="ECO:0000256" key="5">
    <source>
        <dbReference type="ARBA" id="ARBA00047925"/>
    </source>
</evidence>
<feature type="binding site" evidence="6">
    <location>
        <position position="67"/>
    </location>
    <ligand>
        <name>NAD(+)</name>
        <dbReference type="ChEBI" id="CHEBI:57540"/>
    </ligand>
</feature>
<proteinExistence type="inferred from homology"/>
<comment type="function">
    <text evidence="6">Involved in the regulation of the intracellular balance of NAD and NADP, and is a key enzyme in the biosynthesis of NADP. Catalyzes specifically the phosphorylation on 2'-hydroxyl of the adenosine moiety of NAD to yield NADP.</text>
</comment>
<reference evidence="7 8" key="1">
    <citation type="submission" date="2019-11" db="EMBL/GenBank/DDBJ databases">
        <title>Acidiferrimicrobium australis gen. nov., sp. nov., an acidophilic and obligately heterotrophic, member of the Actinobacteria that catalyses dissimilatory oxido- reduction of iron isolated from metal-rich acidic water in Chile.</title>
        <authorList>
            <person name="Gonzalez D."/>
            <person name="Huber K."/>
            <person name="Hedrich S."/>
            <person name="Rojas-Villalobos C."/>
            <person name="Quatrini R."/>
            <person name="Dinamarca M.A."/>
            <person name="Schwarz A."/>
            <person name="Canales C."/>
            <person name="Nancucheo I."/>
        </authorList>
    </citation>
    <scope>NUCLEOTIDE SEQUENCE [LARGE SCALE GENOMIC DNA]</scope>
    <source>
        <strain evidence="7 8">USS-CCA1</strain>
    </source>
</reference>
<evidence type="ECO:0000256" key="3">
    <source>
        <dbReference type="ARBA" id="ARBA00022857"/>
    </source>
</evidence>
<keyword evidence="1 6" id="KW-0808">Transferase</keyword>
<dbReference type="GO" id="GO:0016301">
    <property type="term" value="F:kinase activity"/>
    <property type="evidence" value="ECO:0007669"/>
    <property type="project" value="UniProtKB-KW"/>
</dbReference>
<evidence type="ECO:0000313" key="7">
    <source>
        <dbReference type="EMBL" id="MST32552.1"/>
    </source>
</evidence>
<feature type="binding site" evidence="6">
    <location>
        <position position="203"/>
    </location>
    <ligand>
        <name>NAD(+)</name>
        <dbReference type="ChEBI" id="CHEBI:57540"/>
    </ligand>
</feature>
<evidence type="ECO:0000256" key="6">
    <source>
        <dbReference type="HAMAP-Rule" id="MF_00361"/>
    </source>
</evidence>
<comment type="similarity">
    <text evidence="6">Belongs to the NAD kinase family.</text>
</comment>
<protein>
    <recommendedName>
        <fullName evidence="6">NAD kinase</fullName>
        <ecNumber evidence="6">2.7.1.23</ecNumber>
    </recommendedName>
    <alternativeName>
        <fullName evidence="6">ATP-dependent NAD kinase</fullName>
    </alternativeName>
</protein>
<gene>
    <name evidence="6" type="primary">nadK</name>
    <name evidence="7" type="ORF">GHK86_07425</name>
</gene>
<comment type="caution">
    <text evidence="6">Lacks conserved residue(s) required for the propagation of feature annotation.</text>
</comment>
<keyword evidence="4 6" id="KW-0520">NAD</keyword>
<dbReference type="Proteomes" id="UP000437736">
    <property type="component" value="Unassembled WGS sequence"/>
</dbReference>
<keyword evidence="6" id="KW-0067">ATP-binding</keyword>
<dbReference type="Gene3D" id="2.60.200.30">
    <property type="entry name" value="Probable inorganic polyphosphate/atp-NAD kinase, domain 2"/>
    <property type="match status" value="1"/>
</dbReference>
<comment type="cofactor">
    <cofactor evidence="6">
        <name>a divalent metal cation</name>
        <dbReference type="ChEBI" id="CHEBI:60240"/>
    </cofactor>
</comment>
<dbReference type="InterPro" id="IPR002504">
    <property type="entry name" value="NADK"/>
</dbReference>
<evidence type="ECO:0000256" key="2">
    <source>
        <dbReference type="ARBA" id="ARBA00022777"/>
    </source>
</evidence>
<dbReference type="HAMAP" id="MF_00361">
    <property type="entry name" value="NAD_kinase"/>
    <property type="match status" value="1"/>
</dbReference>
<accession>A0ABW9QRT8</accession>
<dbReference type="SUPFAM" id="SSF111331">
    <property type="entry name" value="NAD kinase/diacylglycerol kinase-like"/>
    <property type="match status" value="1"/>
</dbReference>
<sequence length="279" mass="29834">MAAIGLLAHEERPQAVELEDRTARWLERLGHEARRLKVGDHPGPAASEALAGLDVVVSLGGDGTMLRTVRLAAPVGVPVLGVNLGHLGYLTALEPDKLEAGLERFLAGDYRVDSRMTLEVCRRRAGSSRVLERHLALNDAVLQRPADGHTIQVAVAVNGHGFVSFVADALIVATATGSTAYNLSARGPIVSPRARVQIITPVAPHSLFDRSLVLDADERITLALERCRAADLVIDGLSVAEIADGELIEVTAGKDVHLVTFEERVFADILMQKFALGDS</sequence>
<organism evidence="7 8">
    <name type="scientific">Acidiferrimicrobium australe</name>
    <dbReference type="NCBI Taxonomy" id="2664430"/>
    <lineage>
        <taxon>Bacteria</taxon>
        <taxon>Bacillati</taxon>
        <taxon>Actinomycetota</taxon>
        <taxon>Acidimicrobiia</taxon>
        <taxon>Acidimicrobiales</taxon>
        <taxon>Acidimicrobiaceae</taxon>
        <taxon>Acidiferrimicrobium</taxon>
    </lineage>
</organism>
<name>A0ABW9QRT8_9ACTN</name>
<dbReference type="EC" id="2.7.1.23" evidence="6"/>
<dbReference type="InterPro" id="IPR017437">
    <property type="entry name" value="ATP-NAD_kinase_PpnK-typ_C"/>
</dbReference>
<keyword evidence="3 6" id="KW-0521">NADP</keyword>
<dbReference type="InterPro" id="IPR016064">
    <property type="entry name" value="NAD/diacylglycerol_kinase_sf"/>
</dbReference>
<keyword evidence="6" id="KW-0963">Cytoplasm</keyword>
<comment type="caution">
    <text evidence="7">The sequence shown here is derived from an EMBL/GenBank/DDBJ whole genome shotgun (WGS) entry which is preliminary data.</text>
</comment>
<dbReference type="PANTHER" id="PTHR20275">
    <property type="entry name" value="NAD KINASE"/>
    <property type="match status" value="1"/>
</dbReference>
<comment type="subcellular location">
    <subcellularLocation>
        <location evidence="6">Cytoplasm</location>
    </subcellularLocation>
</comment>